<dbReference type="PANTHER" id="PTHR43643">
    <property type="entry name" value="HISTIDINOL-PHOSPHATE AMINOTRANSFERASE 2"/>
    <property type="match status" value="1"/>
</dbReference>
<evidence type="ECO:0000259" key="6">
    <source>
        <dbReference type="Pfam" id="PF00155"/>
    </source>
</evidence>
<evidence type="ECO:0000256" key="5">
    <source>
        <dbReference type="SAM" id="SignalP"/>
    </source>
</evidence>
<dbReference type="STRING" id="762967.HMPREF9440_00686"/>
<dbReference type="CDD" id="cd00609">
    <property type="entry name" value="AAT_like"/>
    <property type="match status" value="1"/>
</dbReference>
<evidence type="ECO:0000313" key="7">
    <source>
        <dbReference type="EMBL" id="EHY31931.1"/>
    </source>
</evidence>
<name>H3KD80_9BURK</name>
<dbReference type="EMBL" id="AFBQ01000091">
    <property type="protein sequence ID" value="EHY31931.1"/>
    <property type="molecule type" value="Genomic_DNA"/>
</dbReference>
<feature type="chain" id="PRO_5003587302" evidence="5">
    <location>
        <begin position="28"/>
        <end position="391"/>
    </location>
</feature>
<dbReference type="GO" id="GO:0008483">
    <property type="term" value="F:transaminase activity"/>
    <property type="evidence" value="ECO:0007669"/>
    <property type="project" value="UniProtKB-KW"/>
</dbReference>
<dbReference type="InterPro" id="IPR015422">
    <property type="entry name" value="PyrdxlP-dep_Trfase_small"/>
</dbReference>
<keyword evidence="3" id="KW-0808">Transferase</keyword>
<reference evidence="7 8" key="1">
    <citation type="submission" date="2011-11" db="EMBL/GenBank/DDBJ databases">
        <authorList>
            <person name="Weinstock G."/>
            <person name="Sodergren E."/>
            <person name="Clifton S."/>
            <person name="Fulton L."/>
            <person name="Fulton B."/>
            <person name="Courtney L."/>
            <person name="Fronick C."/>
            <person name="Harrison M."/>
            <person name="Strong C."/>
            <person name="Farmer C."/>
            <person name="Delahaunty K."/>
            <person name="Markovic C."/>
            <person name="Hall O."/>
            <person name="Minx P."/>
            <person name="Tomlinson C."/>
            <person name="Mitreva M."/>
            <person name="Hou S."/>
            <person name="Chen J."/>
            <person name="Wollam A."/>
            <person name="Pepin K.H."/>
            <person name="Johnson M."/>
            <person name="Bhonagiri V."/>
            <person name="Zhang X."/>
            <person name="Suruliraj S."/>
            <person name="Warren W."/>
            <person name="Chinwalla A."/>
            <person name="Mardis E.R."/>
            <person name="Wilson R.K."/>
        </authorList>
    </citation>
    <scope>NUCLEOTIDE SEQUENCE [LARGE SCALE GENOMIC DNA]</scope>
    <source>
        <strain evidence="7 8">YIT 11816</strain>
    </source>
</reference>
<dbReference type="InterPro" id="IPR004839">
    <property type="entry name" value="Aminotransferase_I/II_large"/>
</dbReference>
<protein>
    <submittedName>
        <fullName evidence="7">Putative histidinol-phosphate transaminase</fullName>
    </submittedName>
</protein>
<keyword evidence="4" id="KW-0663">Pyridoxal phosphate</keyword>
<feature type="signal peptide" evidence="5">
    <location>
        <begin position="1"/>
        <end position="27"/>
    </location>
</feature>
<evidence type="ECO:0000256" key="1">
    <source>
        <dbReference type="ARBA" id="ARBA00007970"/>
    </source>
</evidence>
<evidence type="ECO:0000313" key="8">
    <source>
        <dbReference type="Proteomes" id="UP000004956"/>
    </source>
</evidence>
<dbReference type="PANTHER" id="PTHR43643:SF3">
    <property type="entry name" value="HISTIDINOL-PHOSPHATE AMINOTRANSFERASE"/>
    <property type="match status" value="1"/>
</dbReference>
<organism evidence="7 8">
    <name type="scientific">Sutterella parvirubra YIT 11816</name>
    <dbReference type="NCBI Taxonomy" id="762967"/>
    <lineage>
        <taxon>Bacteria</taxon>
        <taxon>Pseudomonadati</taxon>
        <taxon>Pseudomonadota</taxon>
        <taxon>Betaproteobacteria</taxon>
        <taxon>Burkholderiales</taxon>
        <taxon>Sutterellaceae</taxon>
        <taxon>Sutterella</taxon>
    </lineage>
</organism>
<proteinExistence type="inferred from homology"/>
<dbReference type="Pfam" id="PF00155">
    <property type="entry name" value="Aminotran_1_2"/>
    <property type="match status" value="1"/>
</dbReference>
<evidence type="ECO:0000256" key="2">
    <source>
        <dbReference type="ARBA" id="ARBA00022576"/>
    </source>
</evidence>
<dbReference type="OrthoDB" id="9813612at2"/>
<feature type="domain" description="Aminotransferase class I/classII large" evidence="6">
    <location>
        <begin position="46"/>
        <end position="381"/>
    </location>
</feature>
<dbReference type="Gene3D" id="3.90.1150.10">
    <property type="entry name" value="Aspartate Aminotransferase, domain 1"/>
    <property type="match status" value="1"/>
</dbReference>
<dbReference type="RefSeq" id="WP_008541327.1">
    <property type="nucleotide sequence ID" value="NZ_JH604911.1"/>
</dbReference>
<comment type="similarity">
    <text evidence="1">Belongs to the class-II pyridoxal-phosphate-dependent aminotransferase family. Histidinol-phosphate aminotransferase subfamily.</text>
</comment>
<keyword evidence="5" id="KW-0732">Signal</keyword>
<dbReference type="HOGENOM" id="CLU_017584_3_3_4"/>
<accession>H3KD80</accession>
<dbReference type="InterPro" id="IPR006311">
    <property type="entry name" value="TAT_signal"/>
</dbReference>
<comment type="caution">
    <text evidence="7">The sequence shown here is derived from an EMBL/GenBank/DDBJ whole genome shotgun (WGS) entry which is preliminary data.</text>
</comment>
<dbReference type="InterPro" id="IPR015424">
    <property type="entry name" value="PyrdxlP-dep_Trfase"/>
</dbReference>
<keyword evidence="2" id="KW-0032">Aminotransferase</keyword>
<dbReference type="PATRIC" id="fig|762967.3.peg.553"/>
<evidence type="ECO:0000256" key="3">
    <source>
        <dbReference type="ARBA" id="ARBA00022679"/>
    </source>
</evidence>
<dbReference type="Proteomes" id="UP000004956">
    <property type="component" value="Unassembled WGS sequence"/>
</dbReference>
<dbReference type="InterPro" id="IPR050106">
    <property type="entry name" value="HistidinolP_aminotransfase"/>
</dbReference>
<evidence type="ECO:0000256" key="4">
    <source>
        <dbReference type="ARBA" id="ARBA00022898"/>
    </source>
</evidence>
<dbReference type="SUPFAM" id="SSF53383">
    <property type="entry name" value="PLP-dependent transferases"/>
    <property type="match status" value="1"/>
</dbReference>
<dbReference type="Gene3D" id="3.40.640.10">
    <property type="entry name" value="Type I PLP-dependent aspartate aminotransferase-like (Major domain)"/>
    <property type="match status" value="1"/>
</dbReference>
<gene>
    <name evidence="7" type="ORF">HMPREF9440_00686</name>
</gene>
<dbReference type="AlphaFoldDB" id="H3KD80"/>
<sequence>MLNRRQFFSTAALAGSALAGIVPAVKAAAPAADVTTEVVPSKANPVLLNFNENSLGMAPSAKKAVADALVNGHRYPDDAKEAARAAIAKMHGVDAKQVTLGAGSSQVIQAIIAAKVEAAKNAGQKVQVLEPTPTFGVAAAYVEALHVPVNDVVLQKDTLAVDMAAMKAAAKNFDGFTIVYFCNPNNPTGTVTGKNELSAWIKDCAAAKAPVFFLVDEAYGEYVEDPAFESGIELVKQGLTNLMVAKTFSKLYALAGLRLGYGIATPEVNAEIDNFESIDNINLASAVAATATLADAAYLKTSLESTKASKAIVVAALKELGIKYLDTQANFIYHEVKGSNADYQKAMAAENIFVGRTFAPFDNWSRLTLGTPGEMKAFVRVLKSFRAKGLI</sequence>
<dbReference type="InterPro" id="IPR015421">
    <property type="entry name" value="PyrdxlP-dep_Trfase_major"/>
</dbReference>
<dbReference type="PROSITE" id="PS51318">
    <property type="entry name" value="TAT"/>
    <property type="match status" value="1"/>
</dbReference>
<dbReference type="GO" id="GO:0030170">
    <property type="term" value="F:pyridoxal phosphate binding"/>
    <property type="evidence" value="ECO:0007669"/>
    <property type="project" value="InterPro"/>
</dbReference>
<keyword evidence="8" id="KW-1185">Reference proteome</keyword>